<dbReference type="InterPro" id="IPR003123">
    <property type="entry name" value="VPS9"/>
</dbReference>
<dbReference type="EMBL" id="JAPFFF010000027">
    <property type="protein sequence ID" value="KAK8848198.1"/>
    <property type="molecule type" value="Genomic_DNA"/>
</dbReference>
<accession>A0ABR2HJ16</accession>
<keyword evidence="4" id="KW-1185">Reference proteome</keyword>
<evidence type="ECO:0000256" key="1">
    <source>
        <dbReference type="SAM" id="MobiDB-lite"/>
    </source>
</evidence>
<dbReference type="PROSITE" id="PS51205">
    <property type="entry name" value="VPS9"/>
    <property type="match status" value="1"/>
</dbReference>
<organism evidence="3 4">
    <name type="scientific">Tritrichomonas musculus</name>
    <dbReference type="NCBI Taxonomy" id="1915356"/>
    <lineage>
        <taxon>Eukaryota</taxon>
        <taxon>Metamonada</taxon>
        <taxon>Parabasalia</taxon>
        <taxon>Tritrichomonadida</taxon>
        <taxon>Tritrichomonadidae</taxon>
        <taxon>Tritrichomonas</taxon>
    </lineage>
</organism>
<feature type="compositionally biased region" description="Low complexity" evidence="1">
    <location>
        <begin position="334"/>
        <end position="348"/>
    </location>
</feature>
<dbReference type="SUPFAM" id="SSF109993">
    <property type="entry name" value="VPS9 domain"/>
    <property type="match status" value="1"/>
</dbReference>
<feature type="compositionally biased region" description="Polar residues" evidence="1">
    <location>
        <begin position="414"/>
        <end position="483"/>
    </location>
</feature>
<reference evidence="3 4" key="1">
    <citation type="submission" date="2024-04" db="EMBL/GenBank/DDBJ databases">
        <title>Tritrichomonas musculus Genome.</title>
        <authorList>
            <person name="Alves-Ferreira E."/>
            <person name="Grigg M."/>
            <person name="Lorenzi H."/>
            <person name="Galac M."/>
        </authorList>
    </citation>
    <scope>NUCLEOTIDE SEQUENCE [LARGE SCALE GENOMIC DNA]</scope>
    <source>
        <strain evidence="3 4">EAF2021</strain>
    </source>
</reference>
<evidence type="ECO:0000259" key="2">
    <source>
        <dbReference type="PROSITE" id="PS51205"/>
    </source>
</evidence>
<evidence type="ECO:0000313" key="3">
    <source>
        <dbReference type="EMBL" id="KAK8848198.1"/>
    </source>
</evidence>
<feature type="region of interest" description="Disordered" evidence="1">
    <location>
        <begin position="325"/>
        <end position="366"/>
    </location>
</feature>
<feature type="compositionally biased region" description="Polar residues" evidence="1">
    <location>
        <begin position="353"/>
        <end position="366"/>
    </location>
</feature>
<dbReference type="Proteomes" id="UP001470230">
    <property type="component" value="Unassembled WGS sequence"/>
</dbReference>
<evidence type="ECO:0000313" key="4">
    <source>
        <dbReference type="Proteomes" id="UP001470230"/>
    </source>
</evidence>
<protein>
    <recommendedName>
        <fullName evidence="2">VPS9 domain-containing protein</fullName>
    </recommendedName>
</protein>
<comment type="caution">
    <text evidence="3">The sequence shown here is derived from an EMBL/GenBank/DDBJ whole genome shotgun (WGS) entry which is preliminary data.</text>
</comment>
<dbReference type="Gene3D" id="1.20.1050.80">
    <property type="entry name" value="VPS9 domain"/>
    <property type="match status" value="1"/>
</dbReference>
<feature type="region of interest" description="Disordered" evidence="1">
    <location>
        <begin position="414"/>
        <end position="555"/>
    </location>
</feature>
<gene>
    <name evidence="3" type="ORF">M9Y10_019254</name>
</gene>
<name>A0ABR2HJ16_9EUKA</name>
<proteinExistence type="predicted"/>
<dbReference type="InterPro" id="IPR037191">
    <property type="entry name" value="VPS9_dom_sf"/>
</dbReference>
<sequence>MNQKESDDVLLIQDNQKQLLYNEIRDVQIELKKYFSQKNFELFLINKESKIADKEIKNFKIELKKYYIQQFFIQISIQKINPRFLYNIDPELASDKEKIFKFNDIITNSIRLRDFIHISTKIPTNDYFQISLWTFSVIPSYFNFFLSEDDESYFLFFLEKLKEDNKKYFNLYSSIIYYHPLFLSFCKVVFDPVFELILHDDKDQYDPPSKLLQNLEKTIHLCPSIVTKVLQMIPESDLMDHVHQHFYEQLVLFPHRFFVLPEYYVLPHRTIQILKVALENFVDELIHNQNPLSLHFQDKNNLIFASFDLELIKYKINISRRRISNGPTARQRPDLNQDQNLNLGGNLNRARRSNNQNPNQNTAPIPSFQQQKLNQNQEKVHTTNQNHESIPTLNQNQASISAQNQESIPSLKVNQNKESIPTQNQNKESVPSFNQSSIPTLSQNQTSRRLSLTQNKNESQSQYPNTKATRRMSQAPNKNQSHNPEIRPMLNTPQTSNLNNDQISIQKNDNINSNKSNRENLPQSNFTTGGVSNLNRKRSVSAATKAKSDLSDNTNVTKSNGNYKYYLIEVSKGQERYDVSEVIDFEKCLNDSFFSSSEEIFPLSASLSSSLSSFFLSDISTLQGTTSLAREEISTFFHNFRKLLQNSDTLPILDFSHSNDKKNCVNNADHFDIVSTLYDFLVSKGGSFSTLIARAACFESIRQYLNQISGNDLWRMITSYKKMARSMKKLCDEKETFISYRKKTKILFEKTFIFYKLIFRLGDTFLYDESRRKSSKQIVDDPFSFFMLYEQCKSIDPVIAKLQYHAFIHNLRFIDFCQSHPELKKYDDLLYYYMESNKEYVIHSQPKSAKFIDKLNLIRDRFMFEPIVKSIQHAFDINAVPYEKFEIISKCFENVECWLRSVMDYGGDDMLPFTIFIFALANPKKFVSNTVFMYLFLLSSIWKIDQNECPVILTRLKSFITIVFNSFSNLSSFLPLKVFKVDILYILDYSKLVNNENNQDNANNNNNNNFTFRRSNFISLIDSIDEDKIREPGKPFRTIYQDESPIIGELIFHDCSQNFSLNANININNNVNTNTNQNSSENDNSNVITSLLSNVIGQKKSQYDVLVIESDKPDFVRKAINKNKNVQKKIVFCNRNASDEMKNIDIQCFKIMPRFSLCRALKEIFNLIVKIE</sequence>
<feature type="domain" description="VPS9" evidence="2">
    <location>
        <begin position="836"/>
        <end position="972"/>
    </location>
</feature>
<feature type="compositionally biased region" description="Polar residues" evidence="1">
    <location>
        <begin position="491"/>
        <end position="534"/>
    </location>
</feature>